<organism evidence="2 3">
    <name type="scientific">Gregarina niphandrodes</name>
    <name type="common">Septate eugregarine</name>
    <dbReference type="NCBI Taxonomy" id="110365"/>
    <lineage>
        <taxon>Eukaryota</taxon>
        <taxon>Sar</taxon>
        <taxon>Alveolata</taxon>
        <taxon>Apicomplexa</taxon>
        <taxon>Conoidasida</taxon>
        <taxon>Gregarinasina</taxon>
        <taxon>Eugregarinorida</taxon>
        <taxon>Gregarinidae</taxon>
        <taxon>Gregarina</taxon>
    </lineage>
</organism>
<evidence type="ECO:0000259" key="1">
    <source>
        <dbReference type="PROSITE" id="PS50192"/>
    </source>
</evidence>
<gene>
    <name evidence="2" type="ORF">GNI_013920</name>
</gene>
<protein>
    <recommendedName>
        <fullName evidence="1">t-SNARE coiled-coil homology domain-containing protein</fullName>
    </recommendedName>
</protein>
<dbReference type="RefSeq" id="XP_011128908.1">
    <property type="nucleotide sequence ID" value="XM_011130606.1"/>
</dbReference>
<dbReference type="GeneID" id="22910772"/>
<dbReference type="VEuPathDB" id="CryptoDB:GNI_013920"/>
<evidence type="ECO:0000313" key="3">
    <source>
        <dbReference type="Proteomes" id="UP000019763"/>
    </source>
</evidence>
<proteinExistence type="predicted"/>
<dbReference type="Proteomes" id="UP000019763">
    <property type="component" value="Unassembled WGS sequence"/>
</dbReference>
<accession>A0A023BCU1</accession>
<comment type="caution">
    <text evidence="2">The sequence shown here is derived from an EMBL/GenBank/DDBJ whole genome shotgun (WGS) entry which is preliminary data.</text>
</comment>
<evidence type="ECO:0000313" key="2">
    <source>
        <dbReference type="EMBL" id="EZG83909.1"/>
    </source>
</evidence>
<sequence>MRDALDEHAELIDDITYNADKQNTAMDKVMARVAFVLNSNSTRAHQTDESAPD</sequence>
<dbReference type="AlphaFoldDB" id="A0A023BCU1"/>
<reference evidence="2" key="1">
    <citation type="submission" date="2013-12" db="EMBL/GenBank/DDBJ databases">
        <authorList>
            <person name="Omoto C.K."/>
            <person name="Sibley D."/>
            <person name="Venepally P."/>
            <person name="Hadjithomas M."/>
            <person name="Karamycheva S."/>
            <person name="Brunk B."/>
            <person name="Roos D."/>
            <person name="Caler E."/>
            <person name="Lorenzi H."/>
        </authorList>
    </citation>
    <scope>NUCLEOTIDE SEQUENCE</scope>
</reference>
<keyword evidence="3" id="KW-1185">Reference proteome</keyword>
<dbReference type="PROSITE" id="PS50192">
    <property type="entry name" value="T_SNARE"/>
    <property type="match status" value="1"/>
</dbReference>
<dbReference type="EMBL" id="AFNH02000102">
    <property type="protein sequence ID" value="EZG83909.1"/>
    <property type="molecule type" value="Genomic_DNA"/>
</dbReference>
<name>A0A023BCU1_GRENI</name>
<dbReference type="InterPro" id="IPR000727">
    <property type="entry name" value="T_SNARE_dom"/>
</dbReference>
<feature type="domain" description="T-SNARE coiled-coil homology" evidence="1">
    <location>
        <begin position="1"/>
        <end position="36"/>
    </location>
</feature>
<dbReference type="Gene3D" id="1.20.5.110">
    <property type="match status" value="1"/>
</dbReference>